<dbReference type="InterPro" id="IPR005119">
    <property type="entry name" value="LysR_subst-bd"/>
</dbReference>
<accession>A0ABZ2SP18</accession>
<dbReference type="Pfam" id="PF03466">
    <property type="entry name" value="LysR_substrate"/>
    <property type="match status" value="1"/>
</dbReference>
<proteinExistence type="inferred from homology"/>
<evidence type="ECO:0000256" key="2">
    <source>
        <dbReference type="ARBA" id="ARBA00023015"/>
    </source>
</evidence>
<comment type="similarity">
    <text evidence="1">Belongs to the LysR transcriptional regulatory family.</text>
</comment>
<dbReference type="CDD" id="cd05466">
    <property type="entry name" value="PBP2_LTTR_substrate"/>
    <property type="match status" value="1"/>
</dbReference>
<name>A0ABZ2SP18_9ENTE</name>
<feature type="domain" description="HTH lysR-type" evidence="5">
    <location>
        <begin position="1"/>
        <end position="58"/>
    </location>
</feature>
<evidence type="ECO:0000256" key="3">
    <source>
        <dbReference type="ARBA" id="ARBA00023125"/>
    </source>
</evidence>
<dbReference type="PRINTS" id="PR00039">
    <property type="entry name" value="HTHLYSR"/>
</dbReference>
<dbReference type="PANTHER" id="PTHR30419">
    <property type="entry name" value="HTH-TYPE TRANSCRIPTIONAL REGULATOR YBHD"/>
    <property type="match status" value="1"/>
</dbReference>
<dbReference type="EMBL" id="CP147251">
    <property type="protein sequence ID" value="WYJ77528.1"/>
    <property type="molecule type" value="Genomic_DNA"/>
</dbReference>
<dbReference type="SUPFAM" id="SSF46785">
    <property type="entry name" value="Winged helix' DNA-binding domain"/>
    <property type="match status" value="1"/>
</dbReference>
<dbReference type="InterPro" id="IPR050950">
    <property type="entry name" value="HTH-type_LysR_regulators"/>
</dbReference>
<dbReference type="InterPro" id="IPR000847">
    <property type="entry name" value="LysR_HTH_N"/>
</dbReference>
<evidence type="ECO:0000313" key="7">
    <source>
        <dbReference type="Proteomes" id="UP000664701"/>
    </source>
</evidence>
<dbReference type="Proteomes" id="UP000664701">
    <property type="component" value="Chromosome"/>
</dbReference>
<dbReference type="InterPro" id="IPR036390">
    <property type="entry name" value="WH_DNA-bd_sf"/>
</dbReference>
<organism evidence="6 7">
    <name type="scientific">Candidatus Enterococcus lowellii</name>
    <dbReference type="NCBI Taxonomy" id="2230877"/>
    <lineage>
        <taxon>Bacteria</taxon>
        <taxon>Bacillati</taxon>
        <taxon>Bacillota</taxon>
        <taxon>Bacilli</taxon>
        <taxon>Lactobacillales</taxon>
        <taxon>Enterococcaceae</taxon>
        <taxon>Enterococcus</taxon>
    </lineage>
</organism>
<evidence type="ECO:0000256" key="1">
    <source>
        <dbReference type="ARBA" id="ARBA00009437"/>
    </source>
</evidence>
<reference evidence="6 7" key="1">
    <citation type="submission" date="2024-03" db="EMBL/GenBank/DDBJ databases">
        <title>The Genome Sequence of Enterococcus sp. DIV2402.</title>
        <authorList>
            <consortium name="The Broad Institute Genomics Platform"/>
            <consortium name="The Broad Institute Microbial Omics Core"/>
            <consortium name="The Broad Institute Genomic Center for Infectious Diseases"/>
            <person name="Earl A."/>
            <person name="Manson A."/>
            <person name="Gilmore M."/>
            <person name="Schwartman J."/>
            <person name="Shea T."/>
            <person name="Abouelleil A."/>
            <person name="Cao P."/>
            <person name="Chapman S."/>
            <person name="Cusick C."/>
            <person name="Young S."/>
            <person name="Neafsey D."/>
            <person name="Nusbaum C."/>
            <person name="Birren B."/>
        </authorList>
    </citation>
    <scope>NUCLEOTIDE SEQUENCE [LARGE SCALE GENOMIC DNA]</scope>
    <source>
        <strain evidence="6 7">DIV2402</strain>
    </source>
</reference>
<keyword evidence="4" id="KW-0804">Transcription</keyword>
<keyword evidence="3" id="KW-0238">DNA-binding</keyword>
<sequence length="300" mass="34156">MEFRLLRYFIAVADQQTISGAARQLHLSQPTLSRQLSELEEELGVKLFIRGNRRISLTNEGMYLLSKAREIVSLAEKTEANFKNSTKTISGEIHLGSGESDAIRIIAQSVKNVTDQHQDVQFHLYSGNAEAIFEKLENGLLDFGIIVDPPVDKNAYDYLQLPIKDTWGVLMHRDSDLSLKKVISPEDLTNQPLILSQQSIIYNELSGWFGKDIKNLDIRCTYNLIYNAAKMVEANVGYAICLDKLIDTYSNPTVCFRPLYPNLTANLYLIWKKHQVFSKASSTFLKQLRSDIEKYTIIEK</sequence>
<dbReference type="PANTHER" id="PTHR30419:SF8">
    <property type="entry name" value="NITROGEN ASSIMILATION TRANSCRIPTIONAL ACTIVATOR-RELATED"/>
    <property type="match status" value="1"/>
</dbReference>
<dbReference type="InterPro" id="IPR036388">
    <property type="entry name" value="WH-like_DNA-bd_sf"/>
</dbReference>
<evidence type="ECO:0000259" key="5">
    <source>
        <dbReference type="PROSITE" id="PS50931"/>
    </source>
</evidence>
<dbReference type="RefSeq" id="WP_207940351.1">
    <property type="nucleotide sequence ID" value="NZ_CP147251.1"/>
</dbReference>
<protein>
    <recommendedName>
        <fullName evidence="5">HTH lysR-type domain-containing protein</fullName>
    </recommendedName>
</protein>
<dbReference type="Gene3D" id="3.40.190.290">
    <property type="match status" value="1"/>
</dbReference>
<dbReference type="Gene3D" id="1.10.10.10">
    <property type="entry name" value="Winged helix-like DNA-binding domain superfamily/Winged helix DNA-binding domain"/>
    <property type="match status" value="1"/>
</dbReference>
<evidence type="ECO:0000313" key="6">
    <source>
        <dbReference type="EMBL" id="WYJ77528.1"/>
    </source>
</evidence>
<dbReference type="Pfam" id="PF00126">
    <property type="entry name" value="HTH_1"/>
    <property type="match status" value="1"/>
</dbReference>
<dbReference type="SUPFAM" id="SSF53850">
    <property type="entry name" value="Periplasmic binding protein-like II"/>
    <property type="match status" value="1"/>
</dbReference>
<evidence type="ECO:0000256" key="4">
    <source>
        <dbReference type="ARBA" id="ARBA00023163"/>
    </source>
</evidence>
<keyword evidence="7" id="KW-1185">Reference proteome</keyword>
<gene>
    <name evidence="6" type="ORF">DOK78_002166</name>
</gene>
<keyword evidence="2" id="KW-0805">Transcription regulation</keyword>
<dbReference type="PROSITE" id="PS50931">
    <property type="entry name" value="HTH_LYSR"/>
    <property type="match status" value="1"/>
</dbReference>